<protein>
    <recommendedName>
        <fullName evidence="2">DUF7086 domain-containing protein</fullName>
    </recommendedName>
</protein>
<dbReference type="Gramene" id="OPUNC05G12950.1">
    <property type="protein sequence ID" value="OPUNC05G12950.1"/>
    <property type="gene ID" value="OPUNC05G12950"/>
</dbReference>
<dbReference type="AlphaFoldDB" id="A0A0E0L201"/>
<name>A0A0E0L201_ORYPU</name>
<dbReference type="Proteomes" id="UP000026962">
    <property type="component" value="Chromosome 5"/>
</dbReference>
<dbReference type="InterPro" id="IPR055513">
    <property type="entry name" value="DUF7086"/>
</dbReference>
<dbReference type="EnsemblPlants" id="OPUNC05G12950.1">
    <property type="protein sequence ID" value="OPUNC05G12950.1"/>
    <property type="gene ID" value="OPUNC05G12950"/>
</dbReference>
<evidence type="ECO:0000313" key="3">
    <source>
        <dbReference type="EnsemblPlants" id="OPUNC05G12950.1"/>
    </source>
</evidence>
<keyword evidence="4" id="KW-1185">Reference proteome</keyword>
<dbReference type="HOGENOM" id="CLU_1689561_0_0_1"/>
<proteinExistence type="predicted"/>
<feature type="compositionally biased region" description="Low complexity" evidence="1">
    <location>
        <begin position="78"/>
        <end position="92"/>
    </location>
</feature>
<reference evidence="3" key="1">
    <citation type="submission" date="2015-04" db="UniProtKB">
        <authorList>
            <consortium name="EnsemblPlants"/>
        </authorList>
    </citation>
    <scope>IDENTIFICATION</scope>
</reference>
<feature type="domain" description="DUF7086" evidence="2">
    <location>
        <begin position="114"/>
        <end position="155"/>
    </location>
</feature>
<organism evidence="3">
    <name type="scientific">Oryza punctata</name>
    <name type="common">Red rice</name>
    <dbReference type="NCBI Taxonomy" id="4537"/>
    <lineage>
        <taxon>Eukaryota</taxon>
        <taxon>Viridiplantae</taxon>
        <taxon>Streptophyta</taxon>
        <taxon>Embryophyta</taxon>
        <taxon>Tracheophyta</taxon>
        <taxon>Spermatophyta</taxon>
        <taxon>Magnoliopsida</taxon>
        <taxon>Liliopsida</taxon>
        <taxon>Poales</taxon>
        <taxon>Poaceae</taxon>
        <taxon>BOP clade</taxon>
        <taxon>Oryzoideae</taxon>
        <taxon>Oryzeae</taxon>
        <taxon>Oryzinae</taxon>
        <taxon>Oryza</taxon>
    </lineage>
</organism>
<evidence type="ECO:0000256" key="1">
    <source>
        <dbReference type="SAM" id="MobiDB-lite"/>
    </source>
</evidence>
<reference evidence="3" key="2">
    <citation type="submission" date="2018-05" db="EMBL/GenBank/DDBJ databases">
        <title>OpunRS2 (Oryza punctata Reference Sequence Version 2).</title>
        <authorList>
            <person name="Zhang J."/>
            <person name="Kudrna D."/>
            <person name="Lee S."/>
            <person name="Talag J."/>
            <person name="Welchert J."/>
            <person name="Wing R.A."/>
        </authorList>
    </citation>
    <scope>NUCLEOTIDE SEQUENCE [LARGE SCALE GENOMIC DNA]</scope>
</reference>
<evidence type="ECO:0000313" key="4">
    <source>
        <dbReference type="Proteomes" id="UP000026962"/>
    </source>
</evidence>
<sequence>MTGLLVYQHGNDGVVFTAARVLFTDDVSAPCFNFLGPSMSPICLSHLEYYHQRYTNASMTNCNGSDDDESAPHANIRNASNNDNNDNANPPNQKAKHYSIFELSRRGIITIEGSAQSKYQEAANYFIQNHQNMLDRALERWIKPNLPDCDNYEQHN</sequence>
<evidence type="ECO:0000259" key="2">
    <source>
        <dbReference type="Pfam" id="PF23324"/>
    </source>
</evidence>
<feature type="region of interest" description="Disordered" evidence="1">
    <location>
        <begin position="61"/>
        <end position="94"/>
    </location>
</feature>
<accession>A0A0E0L201</accession>
<dbReference type="Pfam" id="PF23324">
    <property type="entry name" value="DUF7086"/>
    <property type="match status" value="1"/>
</dbReference>
<dbReference type="STRING" id="4537.A0A0E0L201"/>